<dbReference type="AlphaFoldDB" id="A0A108THN0"/>
<keyword evidence="1" id="KW-0732">Signal</keyword>
<gene>
    <name evidence="2" type="ORF">F2Y81_17370</name>
</gene>
<dbReference type="Proteomes" id="UP000448877">
    <property type="component" value="Unassembled WGS sequence"/>
</dbReference>
<name>A0A108THN0_9BACE</name>
<feature type="chain" id="PRO_5030020322" description="Peptidase S74 domain-containing protein" evidence="1">
    <location>
        <begin position="26"/>
        <end position="401"/>
    </location>
</feature>
<reference evidence="2 3" key="1">
    <citation type="journal article" date="2019" name="Nat. Med.">
        <title>A library of human gut bacterial isolates paired with longitudinal multiomics data enables mechanistic microbiome research.</title>
        <authorList>
            <person name="Poyet M."/>
            <person name="Groussin M."/>
            <person name="Gibbons S.M."/>
            <person name="Avila-Pacheco J."/>
            <person name="Jiang X."/>
            <person name="Kearney S.M."/>
            <person name="Perrotta A.R."/>
            <person name="Berdy B."/>
            <person name="Zhao S."/>
            <person name="Lieberman T.D."/>
            <person name="Swanson P.K."/>
            <person name="Smith M."/>
            <person name="Roesemann S."/>
            <person name="Alexander J.E."/>
            <person name="Rich S.A."/>
            <person name="Livny J."/>
            <person name="Vlamakis H."/>
            <person name="Clish C."/>
            <person name="Bullock K."/>
            <person name="Deik A."/>
            <person name="Scott J."/>
            <person name="Pierce K.A."/>
            <person name="Xavier R.J."/>
            <person name="Alm E.J."/>
        </authorList>
    </citation>
    <scope>NUCLEOTIDE SEQUENCE [LARGE SCALE GENOMIC DNA]</scope>
    <source>
        <strain evidence="2 3">BIOML-A6</strain>
    </source>
</reference>
<evidence type="ECO:0000256" key="1">
    <source>
        <dbReference type="SAM" id="SignalP"/>
    </source>
</evidence>
<organism evidence="2 3">
    <name type="scientific">Bacteroides cellulosilyticus</name>
    <dbReference type="NCBI Taxonomy" id="246787"/>
    <lineage>
        <taxon>Bacteria</taxon>
        <taxon>Pseudomonadati</taxon>
        <taxon>Bacteroidota</taxon>
        <taxon>Bacteroidia</taxon>
        <taxon>Bacteroidales</taxon>
        <taxon>Bacteroidaceae</taxon>
        <taxon>Bacteroides</taxon>
    </lineage>
</organism>
<dbReference type="EMBL" id="VVYV01000031">
    <property type="protein sequence ID" value="KAA5415651.1"/>
    <property type="molecule type" value="Genomic_DNA"/>
</dbReference>
<feature type="signal peptide" evidence="1">
    <location>
        <begin position="1"/>
        <end position="25"/>
    </location>
</feature>
<evidence type="ECO:0000313" key="2">
    <source>
        <dbReference type="EMBL" id="KAA5415651.1"/>
    </source>
</evidence>
<evidence type="ECO:0008006" key="4">
    <source>
        <dbReference type="Google" id="ProtNLM"/>
    </source>
</evidence>
<dbReference type="RefSeq" id="WP_007217610.1">
    <property type="nucleotide sequence ID" value="NZ_CABMLT010000001.1"/>
</dbReference>
<comment type="caution">
    <text evidence="2">The sequence shown here is derived from an EMBL/GenBank/DDBJ whole genome shotgun (WGS) entry which is preliminary data.</text>
</comment>
<dbReference type="GeneID" id="66307474"/>
<proteinExistence type="predicted"/>
<sequence>MRTKKAYLVIVILLLGSLAGNRVCAQFTPGDRLSELKWPYTTNFDFEHGNKGFVRLVGADTPKDQCCYSIFTGTLQEERFRVSANGTVSIIAPYTYTGGIPWGAALSFHMASHTYVGGIICTDRKMTVSACSGIDFWGSAQNTGTPHFSINSDGSVAASDAITLKVGRNGAPTIKGETAGKWLRIGGANGIALWGNKNMDDEDSPHVLIKDNGVTIGQVTNSTSALNVGGSIAAETDGIRTYFGKDTDYDDAWIGTSSKHGLYLGANNSSCMYLDTSNHIYMGMIDTFVAQIRQDLKNKYTLFVAKGVLSEDYGIGPKSTWSDFVFNRDYTLKTIPEVEEFISENNHLPDVPSAEQVAEEGYSQHDMNKILLQKIEELTLYTIQQQKEIQELKTELNNLKK</sequence>
<protein>
    <recommendedName>
        <fullName evidence="4">Peptidase S74 domain-containing protein</fullName>
    </recommendedName>
</protein>
<accession>A0A108THN0</accession>
<evidence type="ECO:0000313" key="3">
    <source>
        <dbReference type="Proteomes" id="UP000448877"/>
    </source>
</evidence>